<evidence type="ECO:0000313" key="2">
    <source>
        <dbReference type="EMBL" id="ERN15613.1"/>
    </source>
</evidence>
<accession>U5D5K1</accession>
<sequence>MEREEESVILKMAPPRLEDAGLEDCALSLESIKLAFAKAADSLKSQAIDPSDDGQDVPDSLQDVPLDEEEGNPNPKSCGNRIPIVPEQDSGHDSLLIGSNTVEVEDGDDLLEPGLPGSEEGRACVEGLQGLDIKERERERKIKKKKKKRFLRW</sequence>
<keyword evidence="3" id="KW-1185">Reference proteome</keyword>
<dbReference type="EMBL" id="KI392502">
    <property type="protein sequence ID" value="ERN15613.1"/>
    <property type="molecule type" value="Genomic_DNA"/>
</dbReference>
<dbReference type="Proteomes" id="UP000017836">
    <property type="component" value="Unassembled WGS sequence"/>
</dbReference>
<dbReference type="PANTHER" id="PTHR36713">
    <property type="entry name" value="OS09G0344700 PROTEIN"/>
    <property type="match status" value="1"/>
</dbReference>
<dbReference type="PANTHER" id="PTHR36713:SF1">
    <property type="entry name" value="OS09G0344700 PROTEIN"/>
    <property type="match status" value="1"/>
</dbReference>
<dbReference type="Gramene" id="ERN15613">
    <property type="protein sequence ID" value="ERN15613"/>
    <property type="gene ID" value="AMTR_s00048p00177400"/>
</dbReference>
<dbReference type="HOGENOM" id="CLU_110016_1_0_1"/>
<dbReference type="AlphaFoldDB" id="U5D5K1"/>
<name>U5D5K1_AMBTC</name>
<protein>
    <submittedName>
        <fullName evidence="2">Uncharacterized protein</fullName>
    </submittedName>
</protein>
<feature type="region of interest" description="Disordered" evidence="1">
    <location>
        <begin position="43"/>
        <end position="123"/>
    </location>
</feature>
<evidence type="ECO:0000256" key="1">
    <source>
        <dbReference type="SAM" id="MobiDB-lite"/>
    </source>
</evidence>
<organism evidence="2 3">
    <name type="scientific">Amborella trichopoda</name>
    <dbReference type="NCBI Taxonomy" id="13333"/>
    <lineage>
        <taxon>Eukaryota</taxon>
        <taxon>Viridiplantae</taxon>
        <taxon>Streptophyta</taxon>
        <taxon>Embryophyta</taxon>
        <taxon>Tracheophyta</taxon>
        <taxon>Spermatophyta</taxon>
        <taxon>Magnoliopsida</taxon>
        <taxon>Amborellales</taxon>
        <taxon>Amborellaceae</taxon>
        <taxon>Amborella</taxon>
    </lineage>
</organism>
<reference evidence="3" key="1">
    <citation type="journal article" date="2013" name="Science">
        <title>The Amborella genome and the evolution of flowering plants.</title>
        <authorList>
            <consortium name="Amborella Genome Project"/>
        </authorList>
    </citation>
    <scope>NUCLEOTIDE SEQUENCE [LARGE SCALE GENOMIC DNA]</scope>
</reference>
<evidence type="ECO:0000313" key="3">
    <source>
        <dbReference type="Proteomes" id="UP000017836"/>
    </source>
</evidence>
<dbReference type="OMA" id="IGMSARP"/>
<proteinExistence type="predicted"/>
<gene>
    <name evidence="2" type="ORF">AMTR_s00048p00177400</name>
</gene>